<feature type="transmembrane region" description="Helical" evidence="17">
    <location>
        <begin position="355"/>
        <end position="379"/>
    </location>
</feature>
<evidence type="ECO:0000256" key="14">
    <source>
        <dbReference type="ARBA" id="ARBA00023136"/>
    </source>
</evidence>
<feature type="transmembrane region" description="Helical" evidence="17">
    <location>
        <begin position="323"/>
        <end position="343"/>
    </location>
</feature>
<evidence type="ECO:0000256" key="8">
    <source>
        <dbReference type="ARBA" id="ARBA00022723"/>
    </source>
</evidence>
<keyword evidence="5 16" id="KW-0349">Heme</keyword>
<dbReference type="STRING" id="339866.GCA_001418255_00129"/>
<keyword evidence="12 17" id="KW-0408">Iron</keyword>
<feature type="transmembrane region" description="Helical" evidence="17">
    <location>
        <begin position="40"/>
        <end position="59"/>
    </location>
</feature>
<keyword evidence="11 17" id="KW-1133">Transmembrane helix</keyword>
<dbReference type="InterPro" id="IPR036927">
    <property type="entry name" value="Cyt_c_oxase-like_su1_sf"/>
</dbReference>
<dbReference type="SUPFAM" id="SSF81442">
    <property type="entry name" value="Cytochrome c oxidase subunit I-like"/>
    <property type="match status" value="1"/>
</dbReference>
<keyword evidence="14 17" id="KW-0472">Membrane</keyword>
<evidence type="ECO:0000256" key="17">
    <source>
        <dbReference type="RuleBase" id="RU363061"/>
    </source>
</evidence>
<feature type="transmembrane region" description="Helical" evidence="17">
    <location>
        <begin position="435"/>
        <end position="454"/>
    </location>
</feature>
<sequence length="543" mass="60487">MSAVIDHAPPSAHAGDHAHEHPHGIRRWLFSTNHKDIGTMYLLFALWMLFEGGILALAIRTELWKPYVWLLNPELFNAFGTMHGIMMIFGSVMPALVGFANWMIPLQIGAPDMAFPRLNNLSFWLLIPAGILLTASFFVPGGAPGVGWTLYAPLTVQQGMGMDLVIFAIHLMGASSIMGSINIIVTILNMRAPGMTLMKMPLFVWTWLITAYLLLAIMPVLAGAVTMTLTDRHFGTSFFSATGGGDPVLYQHLFWFFGHPEVYVMILPVFGIVSAVIPAFSRKKLFGYSSMVYASASIAILSFLVWAHHMFTAGMPTTGQLFFMYATMLIAVPTGVKVFNWVATMWRGSMTFETPMLFAVGFIFVFTLGGFTGLMLAMVPIDTQLHNTYFVIAHFHYVLVAGSLFGIFMGFYYWSPKWSGVMYNETAGKIHFWTSMISFNIAFFPQHFLGLAGMPRRYVAYPVQFTDFNQISTIGAWLFGLSQAYFLFAVVIPVLRGKGEKAPQRPWDGAEGLEWEIPSPAPFHTFETPPKLNADATRVLGYN</sequence>
<comment type="similarity">
    <text evidence="3 16">Belongs to the heme-copper respiratory oxidase family.</text>
</comment>
<dbReference type="OrthoDB" id="9803294at2"/>
<dbReference type="Gene3D" id="1.20.210.10">
    <property type="entry name" value="Cytochrome c oxidase-like, subunit I domain"/>
    <property type="match status" value="1"/>
</dbReference>
<dbReference type="InterPro" id="IPR033944">
    <property type="entry name" value="Cyt_c_oxase_su1_dom"/>
</dbReference>
<dbReference type="CDD" id="cd01663">
    <property type="entry name" value="Cyt_c_Oxidase_I"/>
    <property type="match status" value="1"/>
</dbReference>
<keyword evidence="6 16" id="KW-0679">Respiratory chain</keyword>
<dbReference type="AlphaFoldDB" id="A0A0K6HQI2"/>
<dbReference type="GO" id="GO:0022904">
    <property type="term" value="P:respiratory electron transport chain"/>
    <property type="evidence" value="ECO:0007669"/>
    <property type="project" value="TreeGrafter"/>
</dbReference>
<feature type="transmembrane region" description="Helical" evidence="17">
    <location>
        <begin position="79"/>
        <end position="102"/>
    </location>
</feature>
<dbReference type="EC" id="7.1.1.9" evidence="17"/>
<dbReference type="NCBIfam" id="TIGR02891">
    <property type="entry name" value="CtaD_CoxA"/>
    <property type="match status" value="1"/>
</dbReference>
<dbReference type="UniPathway" id="UPA00705"/>
<dbReference type="GO" id="GO:0015990">
    <property type="term" value="P:electron transport coupled proton transport"/>
    <property type="evidence" value="ECO:0007669"/>
    <property type="project" value="InterPro"/>
</dbReference>
<evidence type="ECO:0000259" key="18">
    <source>
        <dbReference type="PROSITE" id="PS50855"/>
    </source>
</evidence>
<keyword evidence="13 17" id="KW-0186">Copper</keyword>
<comment type="subcellular location">
    <subcellularLocation>
        <location evidence="17">Cell membrane</location>
        <topology evidence="17">Multi-pass membrane protein</topology>
    </subcellularLocation>
    <subcellularLocation>
        <location evidence="1">Membrane</location>
        <topology evidence="1">Multi-pass membrane protein</topology>
    </subcellularLocation>
</comment>
<feature type="transmembrane region" description="Helical" evidence="17">
    <location>
        <begin position="292"/>
        <end position="311"/>
    </location>
</feature>
<feature type="transmembrane region" description="Helical" evidence="17">
    <location>
        <begin position="391"/>
        <end position="414"/>
    </location>
</feature>
<gene>
    <name evidence="19" type="ORF">Ga0061069_101130</name>
</gene>
<dbReference type="EMBL" id="CYHF01000001">
    <property type="protein sequence ID" value="CUA93170.1"/>
    <property type="molecule type" value="Genomic_DNA"/>
</dbReference>
<evidence type="ECO:0000256" key="5">
    <source>
        <dbReference type="ARBA" id="ARBA00022617"/>
    </source>
</evidence>
<evidence type="ECO:0000256" key="11">
    <source>
        <dbReference type="ARBA" id="ARBA00022989"/>
    </source>
</evidence>
<evidence type="ECO:0000256" key="12">
    <source>
        <dbReference type="ARBA" id="ARBA00023004"/>
    </source>
</evidence>
<dbReference type="GO" id="GO:0004129">
    <property type="term" value="F:cytochrome-c oxidase activity"/>
    <property type="evidence" value="ECO:0007669"/>
    <property type="project" value="UniProtKB-EC"/>
</dbReference>
<comment type="catalytic activity">
    <reaction evidence="15 17">
        <text>4 Fe(II)-[cytochrome c] + O2 + 8 H(+)(in) = 4 Fe(III)-[cytochrome c] + 2 H2O + 4 H(+)(out)</text>
        <dbReference type="Rhea" id="RHEA:11436"/>
        <dbReference type="Rhea" id="RHEA-COMP:10350"/>
        <dbReference type="Rhea" id="RHEA-COMP:14399"/>
        <dbReference type="ChEBI" id="CHEBI:15377"/>
        <dbReference type="ChEBI" id="CHEBI:15378"/>
        <dbReference type="ChEBI" id="CHEBI:15379"/>
        <dbReference type="ChEBI" id="CHEBI:29033"/>
        <dbReference type="ChEBI" id="CHEBI:29034"/>
        <dbReference type="EC" id="7.1.1.9"/>
    </reaction>
</comment>
<proteinExistence type="inferred from homology"/>
<dbReference type="GO" id="GO:0020037">
    <property type="term" value="F:heme binding"/>
    <property type="evidence" value="ECO:0007669"/>
    <property type="project" value="InterPro"/>
</dbReference>
<evidence type="ECO:0000256" key="10">
    <source>
        <dbReference type="ARBA" id="ARBA00022982"/>
    </source>
</evidence>
<reference evidence="20" key="1">
    <citation type="submission" date="2015-08" db="EMBL/GenBank/DDBJ databases">
        <authorList>
            <person name="Varghese N."/>
        </authorList>
    </citation>
    <scope>NUCLEOTIDE SEQUENCE [LARGE SCALE GENOMIC DNA]</scope>
    <source>
        <strain evidence="20">DSM 18181</strain>
    </source>
</reference>
<evidence type="ECO:0000256" key="7">
    <source>
        <dbReference type="ARBA" id="ARBA00022692"/>
    </source>
</evidence>
<keyword evidence="17" id="KW-1003">Cell membrane</keyword>
<evidence type="ECO:0000256" key="13">
    <source>
        <dbReference type="ARBA" id="ARBA00023008"/>
    </source>
</evidence>
<dbReference type="Pfam" id="PF00115">
    <property type="entry name" value="COX1"/>
    <property type="match status" value="1"/>
</dbReference>
<keyword evidence="9" id="KW-1278">Translocase</keyword>
<keyword evidence="10 16" id="KW-0249">Electron transport</keyword>
<keyword evidence="20" id="KW-1185">Reference proteome</keyword>
<dbReference type="GO" id="GO:0046872">
    <property type="term" value="F:metal ion binding"/>
    <property type="evidence" value="ECO:0007669"/>
    <property type="project" value="UniProtKB-KW"/>
</dbReference>
<dbReference type="PRINTS" id="PR01165">
    <property type="entry name" value="CYCOXIDASEI"/>
</dbReference>
<evidence type="ECO:0000256" key="2">
    <source>
        <dbReference type="ARBA" id="ARBA00004673"/>
    </source>
</evidence>
<keyword evidence="8 17" id="KW-0479">Metal-binding</keyword>
<feature type="transmembrane region" description="Helical" evidence="17">
    <location>
        <begin position="202"/>
        <end position="225"/>
    </location>
</feature>
<feature type="transmembrane region" description="Helical" evidence="17">
    <location>
        <begin position="123"/>
        <end position="144"/>
    </location>
</feature>
<dbReference type="InterPro" id="IPR023616">
    <property type="entry name" value="Cyt_c_oxase-like_su1_dom"/>
</dbReference>
<feature type="transmembrane region" description="Helical" evidence="17">
    <location>
        <begin position="262"/>
        <end position="280"/>
    </location>
</feature>
<dbReference type="Proteomes" id="UP000183649">
    <property type="component" value="Unassembled WGS sequence"/>
</dbReference>
<evidence type="ECO:0000256" key="6">
    <source>
        <dbReference type="ARBA" id="ARBA00022660"/>
    </source>
</evidence>
<dbReference type="PANTHER" id="PTHR10422:SF18">
    <property type="entry name" value="CYTOCHROME C OXIDASE SUBUNIT 1"/>
    <property type="match status" value="1"/>
</dbReference>
<evidence type="ECO:0000256" key="4">
    <source>
        <dbReference type="ARBA" id="ARBA00022448"/>
    </source>
</evidence>
<evidence type="ECO:0000313" key="19">
    <source>
        <dbReference type="EMBL" id="CUA93170.1"/>
    </source>
</evidence>
<feature type="transmembrane region" description="Helical" evidence="17">
    <location>
        <begin position="164"/>
        <end position="190"/>
    </location>
</feature>
<dbReference type="InterPro" id="IPR023615">
    <property type="entry name" value="Cyt_c_Oxase_su1_BS"/>
</dbReference>
<dbReference type="GO" id="GO:0045277">
    <property type="term" value="C:respiratory chain complex IV"/>
    <property type="evidence" value="ECO:0007669"/>
    <property type="project" value="InterPro"/>
</dbReference>
<comment type="pathway">
    <text evidence="2 17">Energy metabolism; oxidative phosphorylation.</text>
</comment>
<organism evidence="19 20">
    <name type="scientific">Thiomonas bhubaneswarensis</name>
    <dbReference type="NCBI Taxonomy" id="339866"/>
    <lineage>
        <taxon>Bacteria</taxon>
        <taxon>Pseudomonadati</taxon>
        <taxon>Pseudomonadota</taxon>
        <taxon>Betaproteobacteria</taxon>
        <taxon>Burkholderiales</taxon>
        <taxon>Thiomonas</taxon>
    </lineage>
</organism>
<evidence type="ECO:0000256" key="15">
    <source>
        <dbReference type="ARBA" id="ARBA00047816"/>
    </source>
</evidence>
<keyword evidence="7 16" id="KW-0812">Transmembrane</keyword>
<dbReference type="GO" id="GO:0006119">
    <property type="term" value="P:oxidative phosphorylation"/>
    <property type="evidence" value="ECO:0007669"/>
    <property type="project" value="UniProtKB-UniPathway"/>
</dbReference>
<dbReference type="PANTHER" id="PTHR10422">
    <property type="entry name" value="CYTOCHROME C OXIDASE SUBUNIT 1"/>
    <property type="match status" value="1"/>
</dbReference>
<evidence type="ECO:0000256" key="1">
    <source>
        <dbReference type="ARBA" id="ARBA00004141"/>
    </source>
</evidence>
<dbReference type="InterPro" id="IPR014241">
    <property type="entry name" value="Cyt_c_oxidase_su1_bac"/>
</dbReference>
<dbReference type="GO" id="GO:0005886">
    <property type="term" value="C:plasma membrane"/>
    <property type="evidence" value="ECO:0007669"/>
    <property type="project" value="UniProtKB-SubCell"/>
</dbReference>
<comment type="function">
    <text evidence="17">Cytochrome c oxidase is the component of the respiratory chain that catalyzes the reduction of oxygen to water. Subunits 1-3 form the functional core of the enzyme complex. CO I is the catalytic subunit of the enzyme. Electrons originating in cytochrome c are transferred via the copper A center of subunit 2 and heme A of subunit 1 to the bimetallic center formed by heme A3 and copper B.</text>
</comment>
<dbReference type="FunFam" id="1.20.210.10:FF:000004">
    <property type="entry name" value="Cytochrome c oxidase subunit 1"/>
    <property type="match status" value="1"/>
</dbReference>
<evidence type="ECO:0000256" key="16">
    <source>
        <dbReference type="RuleBase" id="RU000370"/>
    </source>
</evidence>
<feature type="domain" description="Cytochrome oxidase subunit I profile" evidence="18">
    <location>
        <begin position="28"/>
        <end position="533"/>
    </location>
</feature>
<dbReference type="RefSeq" id="WP_055449101.1">
    <property type="nucleotide sequence ID" value="NZ_CYHF01000001.1"/>
</dbReference>
<protein>
    <recommendedName>
        <fullName evidence="17">Cytochrome c oxidase subunit 1</fullName>
        <ecNumber evidence="17">7.1.1.9</ecNumber>
    </recommendedName>
</protein>
<dbReference type="PROSITE" id="PS50855">
    <property type="entry name" value="COX1"/>
    <property type="match status" value="1"/>
</dbReference>
<feature type="transmembrane region" description="Helical" evidence="17">
    <location>
        <begin position="474"/>
        <end position="495"/>
    </location>
</feature>
<evidence type="ECO:0000256" key="3">
    <source>
        <dbReference type="ARBA" id="ARBA00009578"/>
    </source>
</evidence>
<evidence type="ECO:0000313" key="20">
    <source>
        <dbReference type="Proteomes" id="UP000183649"/>
    </source>
</evidence>
<keyword evidence="4 16" id="KW-0813">Transport</keyword>
<dbReference type="InterPro" id="IPR000883">
    <property type="entry name" value="Cyt_C_Oxase_1"/>
</dbReference>
<accession>A0A0K6HQI2</accession>
<name>A0A0K6HQI2_9BURK</name>
<dbReference type="PROSITE" id="PS00077">
    <property type="entry name" value="COX1_CUB"/>
    <property type="match status" value="1"/>
</dbReference>
<evidence type="ECO:0000256" key="9">
    <source>
        <dbReference type="ARBA" id="ARBA00022967"/>
    </source>
</evidence>